<evidence type="ECO:0000313" key="2">
    <source>
        <dbReference type="Proteomes" id="UP001148662"/>
    </source>
</evidence>
<gene>
    <name evidence="1" type="ORF">NM688_g5705</name>
</gene>
<dbReference type="EMBL" id="JANHOG010001079">
    <property type="protein sequence ID" value="KAJ3544748.1"/>
    <property type="molecule type" value="Genomic_DNA"/>
</dbReference>
<keyword evidence="2" id="KW-1185">Reference proteome</keyword>
<reference evidence="1" key="1">
    <citation type="submission" date="2022-07" db="EMBL/GenBank/DDBJ databases">
        <title>Genome Sequence of Phlebia brevispora.</title>
        <authorList>
            <person name="Buettner E."/>
        </authorList>
    </citation>
    <scope>NUCLEOTIDE SEQUENCE</scope>
    <source>
        <strain evidence="1">MPL23</strain>
    </source>
</reference>
<evidence type="ECO:0000313" key="1">
    <source>
        <dbReference type="EMBL" id="KAJ3544748.1"/>
    </source>
</evidence>
<sequence>MAQLYSTQVLRTRVSHVYSVVRSLDSLWSWAGEHLISLSFGSGLAKAGVLRALSGIVHGKLTVETADGDVYEFGDARSPRNITLRVRNDAFWRRLLLFNDLGFAESYMIGEIDCDDMSALLQLVIANKQVLDSNLSGLTTYVLGLGRKLTEYKFLGDLSTSAANISAHYDLGNLIFQNTLSKDMNYSSAIFLDYKEDLVKAPELCETLESAQLRKMKCAHRHFLSNFQWGTDYSALIHRNLITRLNIQPGQRVLEIGTGWGALSILIAQTVDCTIDTVTLSGEQRDRRGGHTRVITTDLREICYIFITATSGEDMLKRPPMTLPLPRATLSALTQAGYSTAEDLESATPEILAKDARISLHSSQAVFSATQASRGPSFTQPASLLVQKASVKIPTLCPPLDSLLEGGLKRGSVLEISGPPGASKEALAVNLVKAILNRKQGTIFIDMQNMTTASQLLTVLSSQSALPPDLRQLVVHMSLYSLSELLVFLHFLPQYLQRSPKTELLVLNSLWFPFQSPGGAHHFSRTAAVDKTREALARACASTGLSVVITTQLATKLVKPDGSPANFDTGVRAIMVPQPGPAYLPPGRSHRVMIIPQTRTTGSVCPTSHVPIQYALTSCTAWRVADLSRGFPFRVLRLLSSPSSSHEQGQSSLREEPYELVEGAIQ</sequence>
<proteinExistence type="predicted"/>
<name>A0ACC1SR44_9APHY</name>
<dbReference type="Proteomes" id="UP001148662">
    <property type="component" value="Unassembled WGS sequence"/>
</dbReference>
<protein>
    <submittedName>
        <fullName evidence="1">Uncharacterized protein</fullName>
    </submittedName>
</protein>
<accession>A0ACC1SR44</accession>
<comment type="caution">
    <text evidence="1">The sequence shown here is derived from an EMBL/GenBank/DDBJ whole genome shotgun (WGS) entry which is preliminary data.</text>
</comment>
<organism evidence="1 2">
    <name type="scientific">Phlebia brevispora</name>
    <dbReference type="NCBI Taxonomy" id="194682"/>
    <lineage>
        <taxon>Eukaryota</taxon>
        <taxon>Fungi</taxon>
        <taxon>Dikarya</taxon>
        <taxon>Basidiomycota</taxon>
        <taxon>Agaricomycotina</taxon>
        <taxon>Agaricomycetes</taxon>
        <taxon>Polyporales</taxon>
        <taxon>Meruliaceae</taxon>
        <taxon>Phlebia</taxon>
    </lineage>
</organism>